<accession>A0A9P0DTI9</accession>
<keyword evidence="1" id="KW-1133">Transmembrane helix</keyword>
<organism evidence="2 3">
    <name type="scientific">Phyllotreta striolata</name>
    <name type="common">Striped flea beetle</name>
    <name type="synonym">Crioceris striolata</name>
    <dbReference type="NCBI Taxonomy" id="444603"/>
    <lineage>
        <taxon>Eukaryota</taxon>
        <taxon>Metazoa</taxon>
        <taxon>Ecdysozoa</taxon>
        <taxon>Arthropoda</taxon>
        <taxon>Hexapoda</taxon>
        <taxon>Insecta</taxon>
        <taxon>Pterygota</taxon>
        <taxon>Neoptera</taxon>
        <taxon>Endopterygota</taxon>
        <taxon>Coleoptera</taxon>
        <taxon>Polyphaga</taxon>
        <taxon>Cucujiformia</taxon>
        <taxon>Chrysomeloidea</taxon>
        <taxon>Chrysomelidae</taxon>
        <taxon>Galerucinae</taxon>
        <taxon>Alticini</taxon>
        <taxon>Phyllotreta</taxon>
    </lineage>
</organism>
<sequence length="161" mass="19391">MNTEKDYEAILTILFCFQDYSVLKMNTEKDYEAILTILFCFQDYSVLKMNTEKDYEAILTILFCFQDYSVLKMNTEKVRIEFSIRMNPFLMFFFYFSGLFSCFKPYERGLELDMTSNTVNLDNLESFFGILTVFFRFQDYYVFKMNTKKDYKAVSSLMRED</sequence>
<keyword evidence="1" id="KW-0812">Transmembrane</keyword>
<evidence type="ECO:0000256" key="1">
    <source>
        <dbReference type="SAM" id="Phobius"/>
    </source>
</evidence>
<dbReference type="Proteomes" id="UP001153712">
    <property type="component" value="Unassembled WGS sequence"/>
</dbReference>
<name>A0A9P0DTI9_PHYSR</name>
<proteinExistence type="predicted"/>
<dbReference type="EMBL" id="CAKJVH030000009">
    <property type="protein sequence ID" value="CAH1188764.1"/>
    <property type="molecule type" value="Genomic_DNA"/>
</dbReference>
<feature type="transmembrane region" description="Helical" evidence="1">
    <location>
        <begin position="126"/>
        <end position="143"/>
    </location>
</feature>
<evidence type="ECO:0000313" key="2">
    <source>
        <dbReference type="EMBL" id="CAH1188764.1"/>
    </source>
</evidence>
<keyword evidence="1" id="KW-0472">Membrane</keyword>
<gene>
    <name evidence="2" type="ORF">PHYEVI_LOCUS11818</name>
</gene>
<keyword evidence="3" id="KW-1185">Reference proteome</keyword>
<dbReference type="AlphaFoldDB" id="A0A9P0DTI9"/>
<evidence type="ECO:0000313" key="3">
    <source>
        <dbReference type="Proteomes" id="UP001153712"/>
    </source>
</evidence>
<protein>
    <submittedName>
        <fullName evidence="2">Uncharacterized protein</fullName>
    </submittedName>
</protein>
<feature type="transmembrane region" description="Helical" evidence="1">
    <location>
        <begin position="89"/>
        <end position="106"/>
    </location>
</feature>
<comment type="caution">
    <text evidence="2">The sequence shown here is derived from an EMBL/GenBank/DDBJ whole genome shotgun (WGS) entry which is preliminary data.</text>
</comment>
<dbReference type="OrthoDB" id="10267033at2759"/>
<reference evidence="2" key="1">
    <citation type="submission" date="2022-01" db="EMBL/GenBank/DDBJ databases">
        <authorList>
            <person name="King R."/>
        </authorList>
    </citation>
    <scope>NUCLEOTIDE SEQUENCE</scope>
</reference>